<sequence>MNELLLLQFLNGETVEYFRCPRIGRDETRQAGEEDKQASNQERDKGNRGTSREPDLDVETGTRYYGRWQRAEESTRGIDRRRGRGKWKEEQILQRIEKMFREEIITLMFGADTVVTVPDSVGEFLYIQRGKEREGGRERLRVDVPNEERAATAASNEETGPPHF</sequence>
<comment type="caution">
    <text evidence="2">The sequence shown here is derived from an EMBL/GenBank/DDBJ whole genome shotgun (WGS) entry which is preliminary data.</text>
</comment>
<reference evidence="2 3" key="1">
    <citation type="submission" date="2024-09" db="EMBL/GenBank/DDBJ databases">
        <title>Chromosome-scale assembly of Riccia sorocarpa.</title>
        <authorList>
            <person name="Paukszto L."/>
        </authorList>
    </citation>
    <scope>NUCLEOTIDE SEQUENCE [LARGE SCALE GENOMIC DNA]</scope>
    <source>
        <strain evidence="2">LP-2024</strain>
        <tissue evidence="2">Aerial parts of the thallus</tissue>
    </source>
</reference>
<feature type="compositionally biased region" description="Basic and acidic residues" evidence="1">
    <location>
        <begin position="135"/>
        <end position="150"/>
    </location>
</feature>
<evidence type="ECO:0000313" key="2">
    <source>
        <dbReference type="EMBL" id="KAL3683382.1"/>
    </source>
</evidence>
<accession>A0ABD3GYB1</accession>
<keyword evidence="3" id="KW-1185">Reference proteome</keyword>
<gene>
    <name evidence="2" type="ORF">R1sor_001404</name>
</gene>
<dbReference type="EMBL" id="JBJQOH010000006">
    <property type="protein sequence ID" value="KAL3683382.1"/>
    <property type="molecule type" value="Genomic_DNA"/>
</dbReference>
<protein>
    <submittedName>
        <fullName evidence="2">Uncharacterized protein</fullName>
    </submittedName>
</protein>
<feature type="region of interest" description="Disordered" evidence="1">
    <location>
        <begin position="135"/>
        <end position="164"/>
    </location>
</feature>
<proteinExistence type="predicted"/>
<evidence type="ECO:0000256" key="1">
    <source>
        <dbReference type="SAM" id="MobiDB-lite"/>
    </source>
</evidence>
<feature type="compositionally biased region" description="Basic and acidic residues" evidence="1">
    <location>
        <begin position="26"/>
        <end position="55"/>
    </location>
</feature>
<dbReference type="Proteomes" id="UP001633002">
    <property type="component" value="Unassembled WGS sequence"/>
</dbReference>
<evidence type="ECO:0000313" key="3">
    <source>
        <dbReference type="Proteomes" id="UP001633002"/>
    </source>
</evidence>
<organism evidence="2 3">
    <name type="scientific">Riccia sorocarpa</name>
    <dbReference type="NCBI Taxonomy" id="122646"/>
    <lineage>
        <taxon>Eukaryota</taxon>
        <taxon>Viridiplantae</taxon>
        <taxon>Streptophyta</taxon>
        <taxon>Embryophyta</taxon>
        <taxon>Marchantiophyta</taxon>
        <taxon>Marchantiopsida</taxon>
        <taxon>Marchantiidae</taxon>
        <taxon>Marchantiales</taxon>
        <taxon>Ricciaceae</taxon>
        <taxon>Riccia</taxon>
    </lineage>
</organism>
<name>A0ABD3GYB1_9MARC</name>
<dbReference type="AlphaFoldDB" id="A0ABD3GYB1"/>
<feature type="region of interest" description="Disordered" evidence="1">
    <location>
        <begin position="26"/>
        <end position="64"/>
    </location>
</feature>